<gene>
    <name evidence="1" type="ORF">OSSY52_14470</name>
</gene>
<evidence type="ECO:0000313" key="1">
    <source>
        <dbReference type="EMBL" id="BBE31306.1"/>
    </source>
</evidence>
<keyword evidence="2" id="KW-1185">Reference proteome</keyword>
<reference evidence="1 2" key="1">
    <citation type="submission" date="2018-06" db="EMBL/GenBank/DDBJ databases">
        <title>Genome sequencing of Oceanotoga sp. sy52.</title>
        <authorList>
            <person name="Mori K."/>
        </authorList>
    </citation>
    <scope>NUCLEOTIDE SEQUENCE [LARGE SCALE GENOMIC DNA]</scope>
    <source>
        <strain evidence="2">sy52</strain>
    </source>
</reference>
<name>A0A7G1G7I1_9BACT</name>
<evidence type="ECO:0008006" key="3">
    <source>
        <dbReference type="Google" id="ProtNLM"/>
    </source>
</evidence>
<organism evidence="1 2">
    <name type="scientific">Tepiditoga spiralis</name>
    <dbReference type="NCBI Taxonomy" id="2108365"/>
    <lineage>
        <taxon>Bacteria</taxon>
        <taxon>Thermotogati</taxon>
        <taxon>Thermotogota</taxon>
        <taxon>Thermotogae</taxon>
        <taxon>Petrotogales</taxon>
        <taxon>Petrotogaceae</taxon>
        <taxon>Tepiditoga</taxon>
    </lineage>
</organism>
<protein>
    <recommendedName>
        <fullName evidence="3">PilZ domain-containing protein</fullName>
    </recommendedName>
</protein>
<evidence type="ECO:0000313" key="2">
    <source>
        <dbReference type="Proteomes" id="UP000516361"/>
    </source>
</evidence>
<dbReference type="Proteomes" id="UP000516361">
    <property type="component" value="Chromosome"/>
</dbReference>
<dbReference type="KEGG" id="ocy:OSSY52_14470"/>
<dbReference type="RefSeq" id="WP_190613754.1">
    <property type="nucleotide sequence ID" value="NZ_AP018712.1"/>
</dbReference>
<dbReference type="AlphaFoldDB" id="A0A7G1G7I1"/>
<sequence length="192" mass="22562">MEKDFIFIVLKLALHRGNFIDIKSKTEEIKTKIVEFKNNKLTVIKKSLDVKIDEIINIEIFYNGLFKLIGKCVKVTDDYITFNIENDFQYITKRRNFRIPIFLPVIINEKYKGVLVDFNGKNIISITLFSNLINKSEKINIKFLNINGIIMIGEIILKRDEIFNLERIVVKLDEKESSSTIEIFQKVFSNYL</sequence>
<proteinExistence type="predicted"/>
<accession>A0A7G1G7I1</accession>
<dbReference type="EMBL" id="AP018712">
    <property type="protein sequence ID" value="BBE31306.1"/>
    <property type="molecule type" value="Genomic_DNA"/>
</dbReference>
<dbReference type="InParanoid" id="A0A7G1G7I1"/>